<dbReference type="InterPro" id="IPR045851">
    <property type="entry name" value="AMP-bd_C_sf"/>
</dbReference>
<keyword evidence="3" id="KW-1133">Transmembrane helix</keyword>
<dbReference type="Gene3D" id="3.30.300.30">
    <property type="match status" value="1"/>
</dbReference>
<dbReference type="Pfam" id="PF00501">
    <property type="entry name" value="AMP-binding"/>
    <property type="match status" value="1"/>
</dbReference>
<evidence type="ECO:0000259" key="4">
    <source>
        <dbReference type="Pfam" id="PF00501"/>
    </source>
</evidence>
<feature type="domain" description="AMP-dependent synthetase/ligase" evidence="4">
    <location>
        <begin position="41"/>
        <end position="398"/>
    </location>
</feature>
<dbReference type="PANTHER" id="PTHR43201:SF5">
    <property type="entry name" value="MEDIUM-CHAIN ACYL-COA LIGASE ACSF2, MITOCHONDRIAL"/>
    <property type="match status" value="1"/>
</dbReference>
<reference evidence="6 7" key="1">
    <citation type="journal article" date="2017" name="Genome Announc.">
        <title>Draft Genome Sequence of a Sporulating and Motile Strain of Lachnotalea glycerini Isolated from Water in Quebec City, Canada.</title>
        <authorList>
            <person name="Maheux A.F."/>
            <person name="Boudreau D.K."/>
            <person name="Berube E."/>
            <person name="Boissinot M."/>
            <person name="Raymond F."/>
            <person name="Brodeur S."/>
            <person name="Corbeil J."/>
            <person name="Isabel S."/>
            <person name="Omar R.F."/>
            <person name="Bergeron M.G."/>
        </authorList>
    </citation>
    <scope>NUCLEOTIDE SEQUENCE [LARGE SCALE GENOMIC DNA]</scope>
    <source>
        <strain evidence="6 7">CCRI-19302</strain>
    </source>
</reference>
<feature type="transmembrane region" description="Helical" evidence="3">
    <location>
        <begin position="237"/>
        <end position="259"/>
    </location>
</feature>
<evidence type="ECO:0000259" key="5">
    <source>
        <dbReference type="Pfam" id="PF13193"/>
    </source>
</evidence>
<dbReference type="Pfam" id="PF13193">
    <property type="entry name" value="AMP-binding_C"/>
    <property type="match status" value="1"/>
</dbReference>
<evidence type="ECO:0000313" key="7">
    <source>
        <dbReference type="Proteomes" id="UP000216411"/>
    </source>
</evidence>
<name>A0A371J969_9FIRM</name>
<comment type="caution">
    <text evidence="6">The sequence shown here is derived from an EMBL/GenBank/DDBJ whole genome shotgun (WGS) entry which is preliminary data.</text>
</comment>
<organism evidence="6 7">
    <name type="scientific">Lachnotalea glycerini</name>
    <dbReference type="NCBI Taxonomy" id="1763509"/>
    <lineage>
        <taxon>Bacteria</taxon>
        <taxon>Bacillati</taxon>
        <taxon>Bacillota</taxon>
        <taxon>Clostridia</taxon>
        <taxon>Lachnospirales</taxon>
        <taxon>Lachnospiraceae</taxon>
        <taxon>Lachnotalea</taxon>
    </lineage>
</organism>
<keyword evidence="2 6" id="KW-0436">Ligase</keyword>
<dbReference type="InterPro" id="IPR025110">
    <property type="entry name" value="AMP-bd_C"/>
</dbReference>
<proteinExistence type="inferred from homology"/>
<comment type="similarity">
    <text evidence="1">Belongs to the ATP-dependent AMP-binding enzyme family.</text>
</comment>
<protein>
    <submittedName>
        <fullName evidence="6">Long-chain fatty acid--CoA ligase</fullName>
    </submittedName>
</protein>
<keyword evidence="3" id="KW-0812">Transmembrane</keyword>
<evidence type="ECO:0000256" key="1">
    <source>
        <dbReference type="ARBA" id="ARBA00006432"/>
    </source>
</evidence>
<dbReference type="RefSeq" id="WP_094380362.1">
    <property type="nucleotide sequence ID" value="NZ_NOKA02000070.1"/>
</dbReference>
<dbReference type="PANTHER" id="PTHR43201">
    <property type="entry name" value="ACYL-COA SYNTHETASE"/>
    <property type="match status" value="1"/>
</dbReference>
<dbReference type="OrthoDB" id="9803968at2"/>
<dbReference type="PROSITE" id="PS00455">
    <property type="entry name" value="AMP_BINDING"/>
    <property type="match status" value="1"/>
</dbReference>
<keyword evidence="7" id="KW-1185">Reference proteome</keyword>
<dbReference type="EMBL" id="NOKA02000070">
    <property type="protein sequence ID" value="RDY29285.1"/>
    <property type="molecule type" value="Genomic_DNA"/>
</dbReference>
<feature type="domain" description="AMP-binding enzyme C-terminal" evidence="5">
    <location>
        <begin position="447"/>
        <end position="518"/>
    </location>
</feature>
<sequence>MIQGIDYWDNMIQKNLKEQDYNHVKVMGYDKIPDSLYCILRNTAKKFGNKIVFWDEWERSYSYRQFLLEVDCLAFYLQTEKKVKRGDHVGILLHNSIEFCCAFYAIQKLGAVAITLPSKFRRPEIEALIHKSDLNLLIYSETFAEWIKGYHLKNISFLSTKEEEKGYGFRHLNLCKPGDIEEERNLADPAVIMFTSGTTSESKGVVLRNYNLVNAIIVYQRILGIRSEDKTIIPVPIYHITGLIALLGLFVYAGAEIYLCRRYEANKILECVKKHEITFMHGSPTVYYKLLEIKDNYPILPSLRMLACGSSYMPVEKMKKIHQWLPNTKFQIVYGMTETSSPALIFPNDAPTSIYAGAAGKPIPGIEFKFLDDKGTELTQNQIGEIWIRGNVVTQGYYKIKTDLISQNGWLNTGDMGYYNEDGYVYIVDRKKDMINRGGEKIWCSDVEEELHRIRGVKEATVVGIEDSMYGEIPVALIVREKNINITSEEITLNLKERIARYKIPTQILFAEEIPKTPGLKIDKKQIKEMFVKEESDD</sequence>
<dbReference type="GO" id="GO:0031956">
    <property type="term" value="F:medium-chain fatty acid-CoA ligase activity"/>
    <property type="evidence" value="ECO:0007669"/>
    <property type="project" value="TreeGrafter"/>
</dbReference>
<dbReference type="InterPro" id="IPR000873">
    <property type="entry name" value="AMP-dep_synth/lig_dom"/>
</dbReference>
<evidence type="ECO:0000256" key="3">
    <source>
        <dbReference type="SAM" id="Phobius"/>
    </source>
</evidence>
<keyword evidence="3" id="KW-0472">Membrane</keyword>
<dbReference type="Gene3D" id="3.40.50.12780">
    <property type="entry name" value="N-terminal domain of ligase-like"/>
    <property type="match status" value="1"/>
</dbReference>
<evidence type="ECO:0000256" key="2">
    <source>
        <dbReference type="ARBA" id="ARBA00022598"/>
    </source>
</evidence>
<evidence type="ECO:0000313" key="6">
    <source>
        <dbReference type="EMBL" id="RDY29285.1"/>
    </source>
</evidence>
<dbReference type="InterPro" id="IPR020845">
    <property type="entry name" value="AMP-binding_CS"/>
</dbReference>
<dbReference type="InterPro" id="IPR042099">
    <property type="entry name" value="ANL_N_sf"/>
</dbReference>
<gene>
    <name evidence="6" type="ORF">CG710_018650</name>
</gene>
<dbReference type="GO" id="GO:0006631">
    <property type="term" value="P:fatty acid metabolic process"/>
    <property type="evidence" value="ECO:0007669"/>
    <property type="project" value="TreeGrafter"/>
</dbReference>
<accession>A0A371J969</accession>
<dbReference type="SUPFAM" id="SSF56801">
    <property type="entry name" value="Acetyl-CoA synthetase-like"/>
    <property type="match status" value="1"/>
</dbReference>
<dbReference type="AlphaFoldDB" id="A0A371J969"/>
<dbReference type="Proteomes" id="UP000216411">
    <property type="component" value="Unassembled WGS sequence"/>
</dbReference>